<feature type="chain" id="PRO_5043578037" evidence="4">
    <location>
        <begin position="26"/>
        <end position="449"/>
    </location>
</feature>
<feature type="region of interest" description="Disordered" evidence="3">
    <location>
        <begin position="229"/>
        <end position="333"/>
    </location>
</feature>
<accession>A0AAW8TY14</accession>
<dbReference type="Proteomes" id="UP001256711">
    <property type="component" value="Unassembled WGS sequence"/>
</dbReference>
<dbReference type="PRINTS" id="PR01852">
    <property type="entry name" value="SIBAPROTEIN"/>
</dbReference>
<protein>
    <submittedName>
        <fullName evidence="6">CHAP domain-containing protein</fullName>
    </submittedName>
</protein>
<comment type="caution">
    <text evidence="6">The sequence shown here is derived from an EMBL/GenBank/DDBJ whole genome shotgun (WGS) entry which is preliminary data.</text>
</comment>
<dbReference type="SUPFAM" id="SSF54001">
    <property type="entry name" value="Cysteine proteinases"/>
    <property type="match status" value="1"/>
</dbReference>
<evidence type="ECO:0000313" key="7">
    <source>
        <dbReference type="Proteomes" id="UP001256711"/>
    </source>
</evidence>
<sequence>MKKKSLVALLVCTMTLASTPVAVFADSYDDQIEAKDKQINELKTEQADAQAQIDALTADIETVNKKVKELEAKEETLTNETLELQDTIAKLKVRIAKRQEKINAQARDTQVNGQASTFIDAVLGSDSVSEAISRVQAMSTLVGANQDLLKQQQEDEKAVEEKVQENEAKIKELAANQEELANQKEAIANQQAELKVMKASLAAEQAKTENDKKDLQAKKAAAEAEAARIKKEQEAAEKARQEAAAKQAAAAKKAQEEAAKQEAAAKEKQTTNTSSSSSDSKADVEESVTTPSNDGSNNGGSASTEPSTPATPSEPEEEIETPSTGTGGKDHSNSGNMYAYGQCTWYVKSVAPWVGTYWGNGAQWGASAAADGYRVDGSPEAGSVVVFGAGQMVGDWQASGAYGHVAYVQSYNASSNTITITQGGMGFSNPGGPNTQTLSASGFQYIHRY</sequence>
<dbReference type="Gene3D" id="6.10.250.3150">
    <property type="match status" value="1"/>
</dbReference>
<feature type="signal peptide" evidence="4">
    <location>
        <begin position="1"/>
        <end position="25"/>
    </location>
</feature>
<organism evidence="6 7">
    <name type="scientific">Enterococcus asini</name>
    <dbReference type="NCBI Taxonomy" id="57732"/>
    <lineage>
        <taxon>Bacteria</taxon>
        <taxon>Bacillati</taxon>
        <taxon>Bacillota</taxon>
        <taxon>Bacilli</taxon>
        <taxon>Lactobacillales</taxon>
        <taxon>Enterococcaceae</taxon>
        <taxon>Enterococcus</taxon>
    </lineage>
</organism>
<dbReference type="Gene3D" id="3.90.1720.10">
    <property type="entry name" value="endopeptidase domain like (from Nostoc punctiforme)"/>
    <property type="match status" value="1"/>
</dbReference>
<dbReference type="PROSITE" id="PS50911">
    <property type="entry name" value="CHAP"/>
    <property type="match status" value="1"/>
</dbReference>
<dbReference type="SUPFAM" id="SSF46579">
    <property type="entry name" value="Prefoldin"/>
    <property type="match status" value="1"/>
</dbReference>
<keyword evidence="1 4" id="KW-0732">Signal</keyword>
<feature type="coiled-coil region" evidence="2">
    <location>
        <begin position="25"/>
        <end position="90"/>
    </location>
</feature>
<dbReference type="Pfam" id="PF24568">
    <property type="entry name" value="CC_PcsB"/>
    <property type="match status" value="1"/>
</dbReference>
<dbReference type="EMBL" id="JARQBJ010000002">
    <property type="protein sequence ID" value="MDT2809805.1"/>
    <property type="molecule type" value="Genomic_DNA"/>
</dbReference>
<keyword evidence="2" id="KW-0175">Coiled coil</keyword>
<evidence type="ECO:0000256" key="3">
    <source>
        <dbReference type="SAM" id="MobiDB-lite"/>
    </source>
</evidence>
<dbReference type="InterPro" id="IPR009148">
    <property type="entry name" value="PcsB-like"/>
</dbReference>
<name>A0AAW8TY14_9ENTE</name>
<dbReference type="InterPro" id="IPR007921">
    <property type="entry name" value="CHAP_dom"/>
</dbReference>
<dbReference type="InterPro" id="IPR038765">
    <property type="entry name" value="Papain-like_cys_pep_sf"/>
</dbReference>
<proteinExistence type="predicted"/>
<dbReference type="InterPro" id="IPR057309">
    <property type="entry name" value="PcsB_CC"/>
</dbReference>
<evidence type="ECO:0000256" key="4">
    <source>
        <dbReference type="SAM" id="SignalP"/>
    </source>
</evidence>
<evidence type="ECO:0000259" key="5">
    <source>
        <dbReference type="PROSITE" id="PS50911"/>
    </source>
</evidence>
<evidence type="ECO:0000313" key="6">
    <source>
        <dbReference type="EMBL" id="MDT2809805.1"/>
    </source>
</evidence>
<feature type="compositionally biased region" description="Basic and acidic residues" evidence="3">
    <location>
        <begin position="253"/>
        <end position="269"/>
    </location>
</feature>
<dbReference type="Pfam" id="PF05257">
    <property type="entry name" value="CHAP"/>
    <property type="match status" value="1"/>
</dbReference>
<feature type="compositionally biased region" description="Basic and acidic residues" evidence="3">
    <location>
        <begin position="229"/>
        <end position="243"/>
    </location>
</feature>
<gene>
    <name evidence="6" type="ORF">P7H43_04860</name>
</gene>
<reference evidence="6" key="1">
    <citation type="submission" date="2023-03" db="EMBL/GenBank/DDBJ databases">
        <authorList>
            <person name="Shen W."/>
            <person name="Cai J."/>
        </authorList>
    </citation>
    <scope>NUCLEOTIDE SEQUENCE</scope>
    <source>
        <strain evidence="6">B226-2</strain>
    </source>
</reference>
<feature type="domain" description="Peptidase C51" evidence="5">
    <location>
        <begin position="318"/>
        <end position="447"/>
    </location>
</feature>
<feature type="compositionally biased region" description="Low complexity" evidence="3">
    <location>
        <begin position="292"/>
        <end position="313"/>
    </location>
</feature>
<dbReference type="RefSeq" id="WP_311835161.1">
    <property type="nucleotide sequence ID" value="NZ_JARQBJ010000002.1"/>
</dbReference>
<evidence type="ECO:0000256" key="1">
    <source>
        <dbReference type="ARBA" id="ARBA00022729"/>
    </source>
</evidence>
<evidence type="ECO:0000256" key="2">
    <source>
        <dbReference type="SAM" id="Coils"/>
    </source>
</evidence>
<dbReference type="AlphaFoldDB" id="A0AAW8TY14"/>